<proteinExistence type="predicted"/>
<dbReference type="EMBL" id="CACVBS010000035">
    <property type="protein sequence ID" value="CAA7262157.1"/>
    <property type="molecule type" value="Genomic_DNA"/>
</dbReference>
<accession>A0A8S0XPR1</accession>
<comment type="caution">
    <text evidence="1">The sequence shown here is derived from an EMBL/GenBank/DDBJ whole genome shotgun (WGS) entry which is preliminary data.</text>
</comment>
<gene>
    <name evidence="1" type="ORF">AAE3_LOCUS4426</name>
</gene>
<evidence type="ECO:0000313" key="2">
    <source>
        <dbReference type="Proteomes" id="UP000467700"/>
    </source>
</evidence>
<reference evidence="1 2" key="1">
    <citation type="submission" date="2020-01" db="EMBL/GenBank/DDBJ databases">
        <authorList>
            <person name="Gupta K D."/>
        </authorList>
    </citation>
    <scope>NUCLEOTIDE SEQUENCE [LARGE SCALE GENOMIC DNA]</scope>
</reference>
<keyword evidence="2" id="KW-1185">Reference proteome</keyword>
<name>A0A8S0XPR1_CYCAE</name>
<protein>
    <submittedName>
        <fullName evidence="1">Uncharacterized protein</fullName>
    </submittedName>
</protein>
<evidence type="ECO:0000313" key="1">
    <source>
        <dbReference type="EMBL" id="CAA7262157.1"/>
    </source>
</evidence>
<organism evidence="1 2">
    <name type="scientific">Cyclocybe aegerita</name>
    <name type="common">Black poplar mushroom</name>
    <name type="synonym">Agrocybe aegerita</name>
    <dbReference type="NCBI Taxonomy" id="1973307"/>
    <lineage>
        <taxon>Eukaryota</taxon>
        <taxon>Fungi</taxon>
        <taxon>Dikarya</taxon>
        <taxon>Basidiomycota</taxon>
        <taxon>Agaricomycotina</taxon>
        <taxon>Agaricomycetes</taxon>
        <taxon>Agaricomycetidae</taxon>
        <taxon>Agaricales</taxon>
        <taxon>Agaricineae</taxon>
        <taxon>Bolbitiaceae</taxon>
        <taxon>Cyclocybe</taxon>
    </lineage>
</organism>
<sequence length="133" mass="14799">MCLPLAIASLAPQSSVMVLCSTSDEEQLQVQLNYYSMGYKRPRRKLSDTIVSSYIHLDTMQFKQSLQSLLALALAAILLTEAHPVDSTIEERQIQPQQLPPLPPLPVLPEFPAWPAWPAFPAFAAFPAFEAFT</sequence>
<dbReference type="AlphaFoldDB" id="A0A8S0XPR1"/>
<dbReference type="Proteomes" id="UP000467700">
    <property type="component" value="Unassembled WGS sequence"/>
</dbReference>